<accession>A0A4U9RG74</accession>
<keyword evidence="4 6" id="KW-0131">Cell cycle</keyword>
<dbReference type="InterPro" id="IPR016098">
    <property type="entry name" value="CAP/MinC_C"/>
</dbReference>
<dbReference type="InterPro" id="IPR036145">
    <property type="entry name" value="MinC_C_sf"/>
</dbReference>
<dbReference type="GO" id="GO:0000902">
    <property type="term" value="P:cell morphogenesis"/>
    <property type="evidence" value="ECO:0007669"/>
    <property type="project" value="InterPro"/>
</dbReference>
<evidence type="ECO:0000256" key="1">
    <source>
        <dbReference type="ARBA" id="ARBA00006291"/>
    </source>
</evidence>
<sequence>MKNNGIVLKGNREGLNIIINMNAFNDFSEMSDMLIEKLSKSKRFYKGSTLKITTELKYINEKDLRKLKDILFDEFLVKDCVFEDTEEEENKVFNGVIEGRTKFITGAIRSGQIINYPGNIVIIGDVNPGAEIYAEGNIVVLGSLRGQAHAGTSGNLKAFIAALKLQPQIIQIANIVTRAPEDGVKPSYPEIAKIRQKYIIVEPYLPNKYF</sequence>
<evidence type="ECO:0000256" key="4">
    <source>
        <dbReference type="ARBA" id="ARBA00023306"/>
    </source>
</evidence>
<evidence type="ECO:0000259" key="8">
    <source>
        <dbReference type="Pfam" id="PF22642"/>
    </source>
</evidence>
<dbReference type="Pfam" id="PF03775">
    <property type="entry name" value="MinC_C"/>
    <property type="match status" value="1"/>
</dbReference>
<dbReference type="InterPro" id="IPR005526">
    <property type="entry name" value="Septum_form_inhib_MinC_C"/>
</dbReference>
<dbReference type="InterPro" id="IPR013033">
    <property type="entry name" value="MinC"/>
</dbReference>
<name>A0A4U9RG74_HATHI</name>
<dbReference type="NCBIfam" id="TIGR01222">
    <property type="entry name" value="minC"/>
    <property type="match status" value="1"/>
</dbReference>
<dbReference type="HAMAP" id="MF_00267">
    <property type="entry name" value="MinC"/>
    <property type="match status" value="1"/>
</dbReference>
<keyword evidence="3 6" id="KW-0717">Septation</keyword>
<comment type="similarity">
    <text evidence="1 6">Belongs to the MinC family.</text>
</comment>
<dbReference type="EMBL" id="LR590481">
    <property type="protein sequence ID" value="VTQ90875.1"/>
    <property type="molecule type" value="Genomic_DNA"/>
</dbReference>
<dbReference type="GO" id="GO:0000917">
    <property type="term" value="P:division septum assembly"/>
    <property type="evidence" value="ECO:0007669"/>
    <property type="project" value="UniProtKB-KW"/>
</dbReference>
<keyword evidence="2 6" id="KW-0132">Cell division</keyword>
<dbReference type="GO" id="GO:1901891">
    <property type="term" value="P:regulation of cell septum assembly"/>
    <property type="evidence" value="ECO:0007669"/>
    <property type="project" value="InterPro"/>
</dbReference>
<evidence type="ECO:0000313" key="10">
    <source>
        <dbReference type="Proteomes" id="UP000308489"/>
    </source>
</evidence>
<comment type="function">
    <text evidence="6">Cell division inhibitor that blocks the formation of polar Z ring septums. Rapidly oscillates between the poles of the cell to destabilize FtsZ filaments that have formed before they mature into polar Z rings. Prevents FtsZ polymerization.</text>
</comment>
<dbReference type="SUPFAM" id="SSF63848">
    <property type="entry name" value="Cell-division inhibitor MinC, C-terminal domain"/>
    <property type="match status" value="1"/>
</dbReference>
<dbReference type="Gene3D" id="3.30.160.540">
    <property type="match status" value="1"/>
</dbReference>
<dbReference type="PANTHER" id="PTHR34108">
    <property type="entry name" value="SEPTUM SITE-DETERMINING PROTEIN MINC"/>
    <property type="match status" value="1"/>
</dbReference>
<dbReference type="OrthoDB" id="9790810at2"/>
<protein>
    <recommendedName>
        <fullName evidence="6">Probable septum site-determining protein MinC</fullName>
    </recommendedName>
</protein>
<evidence type="ECO:0000259" key="7">
    <source>
        <dbReference type="Pfam" id="PF03775"/>
    </source>
</evidence>
<dbReference type="InterPro" id="IPR055219">
    <property type="entry name" value="MinC_N_1"/>
</dbReference>
<gene>
    <name evidence="6 9" type="primary">minC</name>
    <name evidence="9" type="ORF">NCTC503_01688</name>
</gene>
<feature type="domain" description="Septum formation inhibitor MinC C-terminal" evidence="7">
    <location>
        <begin position="104"/>
        <end position="201"/>
    </location>
</feature>
<evidence type="ECO:0000256" key="3">
    <source>
        <dbReference type="ARBA" id="ARBA00023210"/>
    </source>
</evidence>
<evidence type="ECO:0000313" key="9">
    <source>
        <dbReference type="EMBL" id="VTQ90875.1"/>
    </source>
</evidence>
<evidence type="ECO:0000256" key="2">
    <source>
        <dbReference type="ARBA" id="ARBA00022618"/>
    </source>
</evidence>
<dbReference type="PANTHER" id="PTHR34108:SF1">
    <property type="entry name" value="SEPTUM SITE-DETERMINING PROTEIN MINC"/>
    <property type="match status" value="1"/>
</dbReference>
<evidence type="ECO:0000256" key="5">
    <source>
        <dbReference type="ARBA" id="ARBA00046874"/>
    </source>
</evidence>
<dbReference type="NCBIfam" id="NF001775">
    <property type="entry name" value="PRK00513.1-6"/>
    <property type="match status" value="1"/>
</dbReference>
<keyword evidence="10" id="KW-1185">Reference proteome</keyword>
<reference evidence="9 10" key="1">
    <citation type="submission" date="2019-05" db="EMBL/GenBank/DDBJ databases">
        <authorList>
            <consortium name="Pathogen Informatics"/>
        </authorList>
    </citation>
    <scope>NUCLEOTIDE SEQUENCE [LARGE SCALE GENOMIC DNA]</scope>
    <source>
        <strain evidence="9 10">NCTC503</strain>
    </source>
</reference>
<dbReference type="Proteomes" id="UP000308489">
    <property type="component" value="Chromosome 1"/>
</dbReference>
<evidence type="ECO:0000256" key="6">
    <source>
        <dbReference type="HAMAP-Rule" id="MF_00267"/>
    </source>
</evidence>
<dbReference type="Pfam" id="PF22642">
    <property type="entry name" value="MinC_N_1"/>
    <property type="match status" value="1"/>
</dbReference>
<comment type="subunit">
    <text evidence="5 6">Interacts with MinD and FtsZ.</text>
</comment>
<dbReference type="Gene3D" id="2.160.20.70">
    <property type="match status" value="1"/>
</dbReference>
<organism evidence="9 10">
    <name type="scientific">Hathewaya histolytica</name>
    <name type="common">Clostridium histolyticum</name>
    <dbReference type="NCBI Taxonomy" id="1498"/>
    <lineage>
        <taxon>Bacteria</taxon>
        <taxon>Bacillati</taxon>
        <taxon>Bacillota</taxon>
        <taxon>Clostridia</taxon>
        <taxon>Eubacteriales</taxon>
        <taxon>Clostridiaceae</taxon>
        <taxon>Hathewaya</taxon>
    </lineage>
</organism>
<dbReference type="AlphaFoldDB" id="A0A4U9RG74"/>
<feature type="domain" description="Septum site-determining protein MinC N-terminal" evidence="8">
    <location>
        <begin position="6"/>
        <end position="79"/>
    </location>
</feature>
<dbReference type="KEGG" id="hhw:NCTC503_01688"/>
<proteinExistence type="inferred from homology"/>
<dbReference type="RefSeq" id="WP_138210315.1">
    <property type="nucleotide sequence ID" value="NZ_CBCRUQ010000005.1"/>
</dbReference>